<evidence type="ECO:0000256" key="2">
    <source>
        <dbReference type="ARBA" id="ARBA00022448"/>
    </source>
</evidence>
<evidence type="ECO:0000256" key="9">
    <source>
        <dbReference type="RuleBase" id="RU369079"/>
    </source>
</evidence>
<keyword evidence="7 9" id="KW-0472">Membrane</keyword>
<organism evidence="11 13">
    <name type="scientific">Laribacter hongkongensis</name>
    <dbReference type="NCBI Taxonomy" id="168471"/>
    <lineage>
        <taxon>Bacteria</taxon>
        <taxon>Pseudomonadati</taxon>
        <taxon>Pseudomonadota</taxon>
        <taxon>Betaproteobacteria</taxon>
        <taxon>Neisseriales</taxon>
        <taxon>Aquaspirillaceae</taxon>
        <taxon>Laribacter</taxon>
    </lineage>
</organism>
<dbReference type="PANTHER" id="PTHR35011:SF4">
    <property type="entry name" value="SLL1102 PROTEIN"/>
    <property type="match status" value="1"/>
</dbReference>
<dbReference type="OrthoDB" id="9795655at2"/>
<evidence type="ECO:0000256" key="4">
    <source>
        <dbReference type="ARBA" id="ARBA00022519"/>
    </source>
</evidence>
<reference evidence="11" key="1">
    <citation type="journal article" date="2017" name="J. Antimicrob. Chemother.">
        <title>Emergence and genomic analysis of MDR Laribacter hongkongensis strain HLGZ1 from Guangzhou, China.</title>
        <authorList>
            <person name="Wu H.K."/>
            <person name="Chen J.H."/>
            <person name="Yang L."/>
            <person name="Li A.R."/>
            <person name="Su D.H."/>
            <person name="Lin Y.P."/>
            <person name="Chen D.Q."/>
        </authorList>
    </citation>
    <scope>NUCLEOTIDE SEQUENCE</scope>
    <source>
        <strain evidence="11">HLGZ1</strain>
    </source>
</reference>
<dbReference type="EMBL" id="JAJAXM010000020">
    <property type="protein sequence ID" value="MCG9026477.1"/>
    <property type="molecule type" value="Genomic_DNA"/>
</dbReference>
<evidence type="ECO:0000256" key="1">
    <source>
        <dbReference type="ARBA" id="ARBA00004429"/>
    </source>
</evidence>
<feature type="domain" description="Tripartite ATP-independent periplasmic transporters DctQ component" evidence="10">
    <location>
        <begin position="29"/>
        <end position="161"/>
    </location>
</feature>
<dbReference type="Pfam" id="PF04290">
    <property type="entry name" value="DctQ"/>
    <property type="match status" value="1"/>
</dbReference>
<dbReference type="InterPro" id="IPR055348">
    <property type="entry name" value="DctQ"/>
</dbReference>
<reference evidence="11" key="3">
    <citation type="submission" date="2017-06" db="EMBL/GenBank/DDBJ databases">
        <authorList>
            <person name="Kim H.J."/>
            <person name="Triplett B.A."/>
        </authorList>
    </citation>
    <scope>NUCLEOTIDE SEQUENCE</scope>
    <source>
        <strain evidence="11">HLGZ1</strain>
    </source>
</reference>
<comment type="function">
    <text evidence="9">Part of the tripartite ATP-independent periplasmic (TRAP) transport system.</text>
</comment>
<feature type="transmembrane region" description="Helical" evidence="9">
    <location>
        <begin position="21"/>
        <end position="43"/>
    </location>
</feature>
<reference evidence="13" key="2">
    <citation type="submission" date="2017-06" db="EMBL/GenBank/DDBJ databases">
        <title>Whole genome sequence of Laribacter hongkongensis LHGZ1.</title>
        <authorList>
            <person name="Chen D."/>
            <person name="Wu H."/>
            <person name="Chen J."/>
        </authorList>
    </citation>
    <scope>NUCLEOTIDE SEQUENCE [LARGE SCALE GENOMIC DNA]</scope>
    <source>
        <strain evidence="13">LHGZ1</strain>
    </source>
</reference>
<proteinExistence type="inferred from homology"/>
<evidence type="ECO:0000313" key="12">
    <source>
        <dbReference type="EMBL" id="MCG9026477.1"/>
    </source>
</evidence>
<sequence length="201" mass="22518">MHSALCLSRLIDALNDKVGRLLMWLILFMTLLSTGNALIRKFFDYSSNGLLEAQWYMFSAVFLLGGAHVLLHNEHIRIDLLASRYSPQTRAWIDIFGTLVFLLPTVTMVLWLALPGFLESFRLQEVSANPGGLLLWPAKLLIPAGFILLLLQAVSEIIKRIAFLLGRIDDPLEKHVQPTAEENLIAELKRREDATPKGAAA</sequence>
<evidence type="ECO:0000256" key="5">
    <source>
        <dbReference type="ARBA" id="ARBA00022692"/>
    </source>
</evidence>
<evidence type="ECO:0000256" key="7">
    <source>
        <dbReference type="ARBA" id="ARBA00023136"/>
    </source>
</evidence>
<comment type="subunit">
    <text evidence="9">The complex comprises the extracytoplasmic solute receptor protein and the two transmembrane proteins.</text>
</comment>
<dbReference type="EMBL" id="CP022115">
    <property type="protein sequence ID" value="ASJ26003.1"/>
    <property type="molecule type" value="Genomic_DNA"/>
</dbReference>
<accession>A0A248LPB9</accession>
<dbReference type="Proteomes" id="UP000197424">
    <property type="component" value="Chromosome"/>
</dbReference>
<dbReference type="RefSeq" id="WP_088861649.1">
    <property type="nucleotide sequence ID" value="NZ_CP022115.1"/>
</dbReference>
<evidence type="ECO:0000259" key="10">
    <source>
        <dbReference type="Pfam" id="PF04290"/>
    </source>
</evidence>
<dbReference type="PANTHER" id="PTHR35011">
    <property type="entry name" value="2,3-DIKETO-L-GULONATE TRAP TRANSPORTER SMALL PERMEASE PROTEIN YIAM"/>
    <property type="match status" value="1"/>
</dbReference>
<dbReference type="AlphaFoldDB" id="A0A248LPB9"/>
<name>A0A248LPB9_9NEIS</name>
<dbReference type="GO" id="GO:0022857">
    <property type="term" value="F:transmembrane transporter activity"/>
    <property type="evidence" value="ECO:0007669"/>
    <property type="project" value="UniProtKB-UniRule"/>
</dbReference>
<protein>
    <recommendedName>
        <fullName evidence="9">TRAP transporter small permease protein</fullName>
    </recommendedName>
</protein>
<keyword evidence="2 9" id="KW-0813">Transport</keyword>
<feature type="transmembrane region" description="Helical" evidence="9">
    <location>
        <begin position="92"/>
        <end position="114"/>
    </location>
</feature>
<evidence type="ECO:0000313" key="11">
    <source>
        <dbReference type="EMBL" id="ASJ26003.1"/>
    </source>
</evidence>
<keyword evidence="4 9" id="KW-0997">Cell inner membrane</keyword>
<evidence type="ECO:0000256" key="3">
    <source>
        <dbReference type="ARBA" id="ARBA00022475"/>
    </source>
</evidence>
<evidence type="ECO:0000256" key="6">
    <source>
        <dbReference type="ARBA" id="ARBA00022989"/>
    </source>
</evidence>
<gene>
    <name evidence="12" type="ORF">LH440_11320</name>
    <name evidence="11" type="ORF">LHGZ1_3172</name>
</gene>
<keyword evidence="6 9" id="KW-1133">Transmembrane helix</keyword>
<reference evidence="12 14" key="4">
    <citation type="submission" date="2021-10" db="EMBL/GenBank/DDBJ databases">
        <title>Whole-genome sequencing analysis of Laribacter hongkongensis: virulence gene profiles, carbohydrate-active enzyme prediction, and antimicrobial resistance characterization.</title>
        <authorList>
            <person name="Yuan P."/>
            <person name="Zhan Y."/>
            <person name="Chen D."/>
        </authorList>
    </citation>
    <scope>NUCLEOTIDE SEQUENCE [LARGE SCALE GENOMIC DNA]</scope>
    <source>
        <strain evidence="12 14">W67</strain>
    </source>
</reference>
<evidence type="ECO:0000256" key="8">
    <source>
        <dbReference type="ARBA" id="ARBA00038436"/>
    </source>
</evidence>
<dbReference type="Proteomes" id="UP001200247">
    <property type="component" value="Unassembled WGS sequence"/>
</dbReference>
<feature type="transmembrane region" description="Helical" evidence="9">
    <location>
        <begin position="55"/>
        <end position="71"/>
    </location>
</feature>
<keyword evidence="5 9" id="KW-0812">Transmembrane</keyword>
<keyword evidence="3" id="KW-1003">Cell membrane</keyword>
<comment type="similarity">
    <text evidence="8 9">Belongs to the TRAP transporter small permease family.</text>
</comment>
<evidence type="ECO:0000313" key="13">
    <source>
        <dbReference type="Proteomes" id="UP000197424"/>
    </source>
</evidence>
<dbReference type="InterPro" id="IPR007387">
    <property type="entry name" value="TRAP_DctQ"/>
</dbReference>
<dbReference type="GO" id="GO:0005886">
    <property type="term" value="C:plasma membrane"/>
    <property type="evidence" value="ECO:0007669"/>
    <property type="project" value="UniProtKB-SubCell"/>
</dbReference>
<comment type="subcellular location">
    <subcellularLocation>
        <location evidence="1 9">Cell inner membrane</location>
        <topology evidence="1 9">Multi-pass membrane protein</topology>
    </subcellularLocation>
</comment>
<feature type="transmembrane region" description="Helical" evidence="9">
    <location>
        <begin position="134"/>
        <end position="154"/>
    </location>
</feature>
<evidence type="ECO:0000313" key="14">
    <source>
        <dbReference type="Proteomes" id="UP001200247"/>
    </source>
</evidence>